<dbReference type="InterPro" id="IPR018930">
    <property type="entry name" value="LEA-18"/>
</dbReference>
<sequence length="155" mass="17763">MREYVVGKLAETISNRKQWVEDGEPAIFVWAQKLHRYVMHIHRNRQPPPRSFFLEERAGQEGAELLETHGHNWFLYLRIMEEKAPVEDLLPLESSPYVKYKDLEEYKRKGYGVEGHLVPKPNQGGGTDAPTLSGSGLPEVQPTTIDIVTKQGLIR</sequence>
<proteinExistence type="predicted"/>
<reference evidence="2 3" key="3">
    <citation type="journal article" date="2010" name="BMC Genomics">
        <title>Transcriptome sequencing and comparative analysis of cucumber flowers with different sex types.</title>
        <authorList>
            <person name="Guo S."/>
            <person name="Zheng Y."/>
            <person name="Joung J.G."/>
            <person name="Liu S."/>
            <person name="Zhang Z."/>
            <person name="Crasta O.R."/>
            <person name="Sobral B.W."/>
            <person name="Xu Y."/>
            <person name="Huang S."/>
            <person name="Fei Z."/>
        </authorList>
    </citation>
    <scope>NUCLEOTIDE SEQUENCE [LARGE SCALE GENOMIC DNA]</scope>
    <source>
        <strain evidence="3">cv. 9930</strain>
    </source>
</reference>
<dbReference type="Pfam" id="PF10714">
    <property type="entry name" value="LEA_6"/>
    <property type="match status" value="1"/>
</dbReference>
<organism evidence="2 3">
    <name type="scientific">Cucumis sativus</name>
    <name type="common">Cucumber</name>
    <dbReference type="NCBI Taxonomy" id="3659"/>
    <lineage>
        <taxon>Eukaryota</taxon>
        <taxon>Viridiplantae</taxon>
        <taxon>Streptophyta</taxon>
        <taxon>Embryophyta</taxon>
        <taxon>Tracheophyta</taxon>
        <taxon>Spermatophyta</taxon>
        <taxon>Magnoliopsida</taxon>
        <taxon>eudicotyledons</taxon>
        <taxon>Gunneridae</taxon>
        <taxon>Pentapetalae</taxon>
        <taxon>rosids</taxon>
        <taxon>fabids</taxon>
        <taxon>Cucurbitales</taxon>
        <taxon>Cucurbitaceae</taxon>
        <taxon>Benincaseae</taxon>
        <taxon>Cucumis</taxon>
    </lineage>
</organism>
<dbReference type="Proteomes" id="UP000029981">
    <property type="component" value="Chromosome 4"/>
</dbReference>
<evidence type="ECO:0000256" key="1">
    <source>
        <dbReference type="SAM" id="MobiDB-lite"/>
    </source>
</evidence>
<dbReference type="STRING" id="3659.A0A0A0L5Y6"/>
<evidence type="ECO:0000313" key="2">
    <source>
        <dbReference type="EMBL" id="KGN55531.1"/>
    </source>
</evidence>
<name>A0A0A0L5Y6_CUCSA</name>
<keyword evidence="3" id="KW-1185">Reference proteome</keyword>
<gene>
    <name evidence="2" type="ORF">Csa_4G664380</name>
</gene>
<dbReference type="EMBL" id="CM002925">
    <property type="protein sequence ID" value="KGN55531.1"/>
    <property type="molecule type" value="Genomic_DNA"/>
</dbReference>
<evidence type="ECO:0000313" key="3">
    <source>
        <dbReference type="Proteomes" id="UP000029981"/>
    </source>
</evidence>
<feature type="region of interest" description="Disordered" evidence="1">
    <location>
        <begin position="114"/>
        <end position="140"/>
    </location>
</feature>
<accession>A0A0A0L5Y6</accession>
<dbReference type="AlphaFoldDB" id="A0A0A0L5Y6"/>
<reference evidence="2 3" key="4">
    <citation type="journal article" date="2011" name="BMC Genomics">
        <title>RNA-Seq improves annotation of protein-coding genes in the cucumber genome.</title>
        <authorList>
            <person name="Li Z."/>
            <person name="Zhang Z."/>
            <person name="Yan P."/>
            <person name="Huang S."/>
            <person name="Fei Z."/>
            <person name="Lin K."/>
        </authorList>
    </citation>
    <scope>NUCLEOTIDE SEQUENCE [LARGE SCALE GENOMIC DNA]</scope>
    <source>
        <strain evidence="3">cv. 9930</strain>
    </source>
</reference>
<reference evidence="2 3" key="2">
    <citation type="journal article" date="2009" name="PLoS ONE">
        <title>An integrated genetic and cytogenetic map of the cucumber genome.</title>
        <authorList>
            <person name="Ren Y."/>
            <person name="Zhang Z."/>
            <person name="Liu J."/>
            <person name="Staub J.E."/>
            <person name="Han Y."/>
            <person name="Cheng Z."/>
            <person name="Li X."/>
            <person name="Lu J."/>
            <person name="Miao H."/>
            <person name="Kang H."/>
            <person name="Xie B."/>
            <person name="Gu X."/>
            <person name="Wang X."/>
            <person name="Du Y."/>
            <person name="Jin W."/>
            <person name="Huang S."/>
        </authorList>
    </citation>
    <scope>NUCLEOTIDE SEQUENCE [LARGE SCALE GENOMIC DNA]</scope>
    <source>
        <strain evidence="3">cv. 9930</strain>
    </source>
</reference>
<dbReference type="Gramene" id="KGN55531">
    <property type="protein sequence ID" value="KGN55531"/>
    <property type="gene ID" value="Csa_4G664380"/>
</dbReference>
<protein>
    <submittedName>
        <fullName evidence="2">Uncharacterized protein</fullName>
    </submittedName>
</protein>
<reference evidence="2 3" key="1">
    <citation type="journal article" date="2009" name="Nat. Genet.">
        <title>The genome of the cucumber, Cucumis sativus L.</title>
        <authorList>
            <person name="Huang S."/>
            <person name="Li R."/>
            <person name="Zhang Z."/>
            <person name="Li L."/>
            <person name="Gu X."/>
            <person name="Fan W."/>
            <person name="Lucas W.J."/>
            <person name="Wang X."/>
            <person name="Xie B."/>
            <person name="Ni P."/>
            <person name="Ren Y."/>
            <person name="Zhu H."/>
            <person name="Li J."/>
            <person name="Lin K."/>
            <person name="Jin W."/>
            <person name="Fei Z."/>
            <person name="Li G."/>
            <person name="Staub J."/>
            <person name="Kilian A."/>
            <person name="van der Vossen E.A."/>
            <person name="Wu Y."/>
            <person name="Guo J."/>
            <person name="He J."/>
            <person name="Jia Z."/>
            <person name="Ren Y."/>
            <person name="Tian G."/>
            <person name="Lu Y."/>
            <person name="Ruan J."/>
            <person name="Qian W."/>
            <person name="Wang M."/>
            <person name="Huang Q."/>
            <person name="Li B."/>
            <person name="Xuan Z."/>
            <person name="Cao J."/>
            <person name="Asan"/>
            <person name="Wu Z."/>
            <person name="Zhang J."/>
            <person name="Cai Q."/>
            <person name="Bai Y."/>
            <person name="Zhao B."/>
            <person name="Han Y."/>
            <person name="Li Y."/>
            <person name="Li X."/>
            <person name="Wang S."/>
            <person name="Shi Q."/>
            <person name="Liu S."/>
            <person name="Cho W.K."/>
            <person name="Kim J.Y."/>
            <person name="Xu Y."/>
            <person name="Heller-Uszynska K."/>
            <person name="Miao H."/>
            <person name="Cheng Z."/>
            <person name="Zhang S."/>
            <person name="Wu J."/>
            <person name="Yang Y."/>
            <person name="Kang H."/>
            <person name="Li M."/>
            <person name="Liang H."/>
            <person name="Ren X."/>
            <person name="Shi Z."/>
            <person name="Wen M."/>
            <person name="Jian M."/>
            <person name="Yang H."/>
            <person name="Zhang G."/>
            <person name="Yang Z."/>
            <person name="Chen R."/>
            <person name="Liu S."/>
            <person name="Li J."/>
            <person name="Ma L."/>
            <person name="Liu H."/>
            <person name="Zhou Y."/>
            <person name="Zhao J."/>
            <person name="Fang X."/>
            <person name="Li G."/>
            <person name="Fang L."/>
            <person name="Li Y."/>
            <person name="Liu D."/>
            <person name="Zheng H."/>
            <person name="Zhang Y."/>
            <person name="Qin N."/>
            <person name="Li Z."/>
            <person name="Yang G."/>
            <person name="Yang S."/>
            <person name="Bolund L."/>
            <person name="Kristiansen K."/>
            <person name="Zheng H."/>
            <person name="Li S."/>
            <person name="Zhang X."/>
            <person name="Yang H."/>
            <person name="Wang J."/>
            <person name="Sun R."/>
            <person name="Zhang B."/>
            <person name="Jiang S."/>
            <person name="Wang J."/>
            <person name="Du Y."/>
            <person name="Li S."/>
        </authorList>
    </citation>
    <scope>NUCLEOTIDE SEQUENCE [LARGE SCALE GENOMIC DNA]</scope>
    <source>
        <strain evidence="3">cv. 9930</strain>
    </source>
</reference>